<evidence type="ECO:0000256" key="2">
    <source>
        <dbReference type="SAM" id="MobiDB-lite"/>
    </source>
</evidence>
<name>A0A2D3D3G8_9BIFI</name>
<dbReference type="Gene3D" id="3.30.70.2660">
    <property type="match status" value="1"/>
</dbReference>
<feature type="region of interest" description="Disordered" evidence="2">
    <location>
        <begin position="223"/>
        <end position="247"/>
    </location>
</feature>
<dbReference type="NCBIfam" id="TIGR01868">
    <property type="entry name" value="casD_Cas5e"/>
    <property type="match status" value="1"/>
</dbReference>
<dbReference type="EMBL" id="CP018044">
    <property type="protein sequence ID" value="ATU19689.1"/>
    <property type="molecule type" value="Genomic_DNA"/>
</dbReference>
<organism evidence="3 4">
    <name type="scientific">Bifidobacterium choerinum</name>
    <dbReference type="NCBI Taxonomy" id="35760"/>
    <lineage>
        <taxon>Bacteria</taxon>
        <taxon>Bacillati</taxon>
        <taxon>Actinomycetota</taxon>
        <taxon>Actinomycetes</taxon>
        <taxon>Bifidobacteriales</taxon>
        <taxon>Bifidobacteriaceae</taxon>
        <taxon>Bifidobacterium</taxon>
    </lineage>
</organism>
<sequence>MGSGVLMLRLAGPMQSWGDASRFNRRETRTEPTKSAIIGLLASAEGRTREDPIEDLLQLSFGVRVEQQGLVMRDYQTEKSIERKRNSTSFAKVLPVTNRYYLSDAMFLVVIGAPRATLETLDDALRHPRWPLYLGRRSCPPAYPFNLGIHEEYEGIEDALEHHPWQAASWYRRSHPGERLEIVRDAVGDESGEVQNDLPVSFSQRHREYSGRAVHRYYIANPSDKRHDEATDAATDAAADHDPMFFA</sequence>
<keyword evidence="1" id="KW-0051">Antiviral defense</keyword>
<dbReference type="NCBIfam" id="TIGR02593">
    <property type="entry name" value="CRISPR_cas5"/>
    <property type="match status" value="1"/>
</dbReference>
<protein>
    <submittedName>
        <fullName evidence="3">Type I-E CRISPR-associated protein Cas5/CasD</fullName>
    </submittedName>
</protein>
<evidence type="ECO:0000256" key="1">
    <source>
        <dbReference type="ARBA" id="ARBA00023118"/>
    </source>
</evidence>
<dbReference type="InterPro" id="IPR021124">
    <property type="entry name" value="CRISPR-assoc_prot_Cas5"/>
</dbReference>
<gene>
    <name evidence="3" type="ORF">BcFMB_00650</name>
</gene>
<evidence type="ECO:0000313" key="4">
    <source>
        <dbReference type="Proteomes" id="UP000229907"/>
    </source>
</evidence>
<proteinExistence type="predicted"/>
<dbReference type="Proteomes" id="UP000229907">
    <property type="component" value="Chromosome"/>
</dbReference>
<reference evidence="3 4" key="1">
    <citation type="submission" date="2016-11" db="EMBL/GenBank/DDBJ databases">
        <title>complete genome sequence of Bifidobacterium choerinum strain FMB-1.</title>
        <authorList>
            <person name="Park C.-S."/>
            <person name="Jung D.-H."/>
            <person name="Choi D.-S."/>
        </authorList>
    </citation>
    <scope>NUCLEOTIDE SEQUENCE [LARGE SCALE GENOMIC DNA]</scope>
    <source>
        <strain evidence="3 4">FMB-1</strain>
    </source>
</reference>
<dbReference type="RefSeq" id="WP_099720738.1">
    <property type="nucleotide sequence ID" value="NZ_CP018044.1"/>
</dbReference>
<dbReference type="GO" id="GO:0043571">
    <property type="term" value="P:maintenance of CRISPR repeat elements"/>
    <property type="evidence" value="ECO:0007669"/>
    <property type="project" value="InterPro"/>
</dbReference>
<dbReference type="InterPro" id="IPR010147">
    <property type="entry name" value="CRISPR-assoc_prot_CasD"/>
</dbReference>
<dbReference type="Pfam" id="PF09704">
    <property type="entry name" value="Cas_Cas5d"/>
    <property type="match status" value="1"/>
</dbReference>
<accession>A0A2D3D3G8</accession>
<dbReference type="KEGG" id="bcho:BcFMB_00650"/>
<dbReference type="InterPro" id="IPR013422">
    <property type="entry name" value="CRISPR-assoc_prot_Cas5_N"/>
</dbReference>
<dbReference type="GO" id="GO:0051607">
    <property type="term" value="P:defense response to virus"/>
    <property type="evidence" value="ECO:0007669"/>
    <property type="project" value="UniProtKB-KW"/>
</dbReference>
<dbReference type="GO" id="GO:0003723">
    <property type="term" value="F:RNA binding"/>
    <property type="evidence" value="ECO:0007669"/>
    <property type="project" value="InterPro"/>
</dbReference>
<dbReference type="AlphaFoldDB" id="A0A2D3D3G8"/>
<dbReference type="CDD" id="cd09756">
    <property type="entry name" value="Cas5_I-E"/>
    <property type="match status" value="1"/>
</dbReference>
<feature type="compositionally biased region" description="Basic and acidic residues" evidence="2">
    <location>
        <begin position="238"/>
        <end position="247"/>
    </location>
</feature>
<evidence type="ECO:0000313" key="3">
    <source>
        <dbReference type="EMBL" id="ATU19689.1"/>
    </source>
</evidence>